<proteinExistence type="predicted"/>
<dbReference type="EMBL" id="MT142119">
    <property type="protein sequence ID" value="QJA74757.1"/>
    <property type="molecule type" value="Genomic_DNA"/>
</dbReference>
<reference evidence="1" key="1">
    <citation type="submission" date="2020-03" db="EMBL/GenBank/DDBJ databases">
        <title>The deep terrestrial virosphere.</title>
        <authorList>
            <person name="Holmfeldt K."/>
            <person name="Nilsson E."/>
            <person name="Simone D."/>
            <person name="Lopez-Fernandez M."/>
            <person name="Wu X."/>
            <person name="de Brujin I."/>
            <person name="Lundin D."/>
            <person name="Andersson A."/>
            <person name="Bertilsson S."/>
            <person name="Dopson M."/>
        </authorList>
    </citation>
    <scope>NUCLEOTIDE SEQUENCE</scope>
    <source>
        <strain evidence="2">MM415A01931</strain>
        <strain evidence="1">MM415B02005</strain>
    </source>
</reference>
<gene>
    <name evidence="2" type="ORF">MM415A01931_0008</name>
    <name evidence="1" type="ORF">MM415B02005_0008</name>
</gene>
<sequence length="69" mass="7539">MDMRLSTDELRRIIAALLLRSTTGVCWISADDLANAPVGDLTIETMDDASVWIRLGRVPLIDSPLGDDP</sequence>
<organism evidence="1">
    <name type="scientific">viral metagenome</name>
    <dbReference type="NCBI Taxonomy" id="1070528"/>
    <lineage>
        <taxon>unclassified sequences</taxon>
        <taxon>metagenomes</taxon>
        <taxon>organismal metagenomes</taxon>
    </lineage>
</organism>
<dbReference type="AlphaFoldDB" id="A0A6M3IE30"/>
<protein>
    <submittedName>
        <fullName evidence="1">Uncharacterized protein</fullName>
    </submittedName>
</protein>
<name>A0A6M3IE30_9ZZZZ</name>
<evidence type="ECO:0000313" key="2">
    <source>
        <dbReference type="EMBL" id="QJA74757.1"/>
    </source>
</evidence>
<accession>A0A6M3IE30</accession>
<dbReference type="EMBL" id="MT141173">
    <property type="protein sequence ID" value="QJA55686.1"/>
    <property type="molecule type" value="Genomic_DNA"/>
</dbReference>
<evidence type="ECO:0000313" key="1">
    <source>
        <dbReference type="EMBL" id="QJA55686.1"/>
    </source>
</evidence>